<dbReference type="EMBL" id="FOTS01000062">
    <property type="protein sequence ID" value="SFM26180.1"/>
    <property type="molecule type" value="Genomic_DNA"/>
</dbReference>
<comment type="cofactor">
    <cofactor evidence="1">
        <name>Mg(2+)</name>
        <dbReference type="ChEBI" id="CHEBI:18420"/>
    </cofactor>
</comment>
<keyword evidence="8" id="KW-1185">Reference proteome</keyword>
<reference evidence="8" key="1">
    <citation type="submission" date="2016-10" db="EMBL/GenBank/DDBJ databases">
        <authorList>
            <person name="Varghese N."/>
            <person name="Submissions S."/>
        </authorList>
    </citation>
    <scope>NUCLEOTIDE SEQUENCE [LARGE SCALE GENOMIC DNA]</scope>
    <source>
        <strain evidence="8">DSM 13327</strain>
    </source>
</reference>
<accession>A0A1I4PET7</accession>
<organism evidence="7 8">
    <name type="scientific">Pelosinus propionicus DSM 13327</name>
    <dbReference type="NCBI Taxonomy" id="1123291"/>
    <lineage>
        <taxon>Bacteria</taxon>
        <taxon>Bacillati</taxon>
        <taxon>Bacillota</taxon>
        <taxon>Negativicutes</taxon>
        <taxon>Selenomonadales</taxon>
        <taxon>Sporomusaceae</taxon>
        <taxon>Pelosinus</taxon>
    </lineage>
</organism>
<protein>
    <submittedName>
        <fullName evidence="7">Citrate lyase subunit beta / citryl-CoA lyase</fullName>
    </submittedName>
</protein>
<dbReference type="InterPro" id="IPR040442">
    <property type="entry name" value="Pyrv_kinase-like_dom_sf"/>
</dbReference>
<dbReference type="GO" id="GO:0000287">
    <property type="term" value="F:magnesium ion binding"/>
    <property type="evidence" value="ECO:0007669"/>
    <property type="project" value="TreeGrafter"/>
</dbReference>
<dbReference type="PIRSF" id="PIRSF015582">
    <property type="entry name" value="Cit_lyase_B"/>
    <property type="match status" value="1"/>
</dbReference>
<evidence type="ECO:0000256" key="4">
    <source>
        <dbReference type="PIRSR" id="PIRSR015582-1"/>
    </source>
</evidence>
<evidence type="ECO:0000256" key="3">
    <source>
        <dbReference type="ARBA" id="ARBA00022842"/>
    </source>
</evidence>
<dbReference type="Proteomes" id="UP000199520">
    <property type="component" value="Unassembled WGS sequence"/>
</dbReference>
<feature type="binding site" evidence="5">
    <location>
        <position position="152"/>
    </location>
    <ligand>
        <name>Mg(2+)</name>
        <dbReference type="ChEBI" id="CHEBI:18420"/>
    </ligand>
</feature>
<dbReference type="AlphaFoldDB" id="A0A1I4PET7"/>
<dbReference type="InterPro" id="IPR015813">
    <property type="entry name" value="Pyrv/PenolPyrv_kinase-like_dom"/>
</dbReference>
<dbReference type="InterPro" id="IPR011206">
    <property type="entry name" value="Citrate_lyase_beta/mcl1/mcl2"/>
</dbReference>
<dbReference type="STRING" id="1123291.SAMN04490355_106222"/>
<dbReference type="RefSeq" id="WP_090943221.1">
    <property type="nucleotide sequence ID" value="NZ_FOTS01000062.1"/>
</dbReference>
<keyword evidence="7" id="KW-0456">Lyase</keyword>
<dbReference type="GO" id="GO:0006107">
    <property type="term" value="P:oxaloacetate metabolic process"/>
    <property type="evidence" value="ECO:0007669"/>
    <property type="project" value="TreeGrafter"/>
</dbReference>
<dbReference type="InterPro" id="IPR005000">
    <property type="entry name" value="Aldolase/citrate-lyase_domain"/>
</dbReference>
<name>A0A1I4PET7_9FIRM</name>
<dbReference type="PANTHER" id="PTHR32308:SF10">
    <property type="entry name" value="CITRATE LYASE SUBUNIT BETA"/>
    <property type="match status" value="1"/>
</dbReference>
<evidence type="ECO:0000313" key="7">
    <source>
        <dbReference type="EMBL" id="SFM26180.1"/>
    </source>
</evidence>
<evidence type="ECO:0000259" key="6">
    <source>
        <dbReference type="Pfam" id="PF03328"/>
    </source>
</evidence>
<sequence>MSLRRTMLFIPGNNPGMLQNGGVFGADSVILDLEDAVAPQEKDAARFLVAQALKTVDYGTSEKVVRINPLDTFGAKDIQMIVPCQPDVLLVPKVESAQDIEGVTRLVAQAEMEGQKPVQLIALLETAKGIALAYQIAQTKGRLVALALGAEDYTAGLGAARTKEGQEIFTARSLVINAAAAAGIQSLDTPFTDANDEDGLYQDALTGKELGFKGKLAINPRQIDVIHGVLNPTAATIEWAEAVVQAIRKAEAEGSGVASLHGKMVDAPIVARAEHILQLARKLGVEVMQ</sequence>
<dbReference type="Pfam" id="PF03328">
    <property type="entry name" value="HpcH_HpaI"/>
    <property type="match status" value="1"/>
</dbReference>
<feature type="binding site" evidence="4">
    <location>
        <position position="125"/>
    </location>
    <ligand>
        <name>substrate</name>
    </ligand>
</feature>
<gene>
    <name evidence="7" type="ORF">SAMN04490355_106222</name>
</gene>
<dbReference type="SUPFAM" id="SSF51621">
    <property type="entry name" value="Phosphoenolpyruvate/pyruvate domain"/>
    <property type="match status" value="1"/>
</dbReference>
<evidence type="ECO:0000256" key="5">
    <source>
        <dbReference type="PIRSR" id="PIRSR015582-2"/>
    </source>
</evidence>
<dbReference type="GO" id="GO:0016829">
    <property type="term" value="F:lyase activity"/>
    <property type="evidence" value="ECO:0007669"/>
    <property type="project" value="UniProtKB-KW"/>
</dbReference>
<dbReference type="PANTHER" id="PTHR32308">
    <property type="entry name" value="LYASE BETA SUBUNIT, PUTATIVE (AFU_ORTHOLOGUE AFUA_4G13030)-RELATED"/>
    <property type="match status" value="1"/>
</dbReference>
<dbReference type="OrthoDB" id="9786940at2"/>
<dbReference type="Gene3D" id="3.20.20.60">
    <property type="entry name" value="Phosphoenolpyruvate-binding domains"/>
    <property type="match status" value="1"/>
</dbReference>
<feature type="binding site" evidence="4">
    <location>
        <position position="66"/>
    </location>
    <ligand>
        <name>substrate</name>
    </ligand>
</feature>
<evidence type="ECO:0000256" key="2">
    <source>
        <dbReference type="ARBA" id="ARBA00022723"/>
    </source>
</evidence>
<proteinExistence type="predicted"/>
<feature type="binding site" evidence="5">
    <location>
        <position position="125"/>
    </location>
    <ligand>
        <name>Mg(2+)</name>
        <dbReference type="ChEBI" id="CHEBI:18420"/>
    </ligand>
</feature>
<keyword evidence="3 5" id="KW-0460">Magnesium</keyword>
<evidence type="ECO:0000313" key="8">
    <source>
        <dbReference type="Proteomes" id="UP000199520"/>
    </source>
</evidence>
<feature type="domain" description="HpcH/HpaI aldolase/citrate lyase" evidence="6">
    <location>
        <begin position="5"/>
        <end position="220"/>
    </location>
</feature>
<keyword evidence="2 5" id="KW-0479">Metal-binding</keyword>
<evidence type="ECO:0000256" key="1">
    <source>
        <dbReference type="ARBA" id="ARBA00001946"/>
    </source>
</evidence>